<evidence type="ECO:0000313" key="10">
    <source>
        <dbReference type="EMBL" id="KAG2178232.1"/>
    </source>
</evidence>
<dbReference type="Gene3D" id="4.10.1000.10">
    <property type="entry name" value="Zinc finger, CCCH-type"/>
    <property type="match status" value="1"/>
</dbReference>
<dbReference type="PROSITE" id="PS50171">
    <property type="entry name" value="ZF_MATRIN"/>
    <property type="match status" value="1"/>
</dbReference>
<dbReference type="InterPro" id="IPR000690">
    <property type="entry name" value="Matrin/U1-C_Znf_C2H2"/>
</dbReference>
<feature type="zinc finger region" description="C3H1-type" evidence="6">
    <location>
        <begin position="51"/>
        <end position="79"/>
    </location>
</feature>
<comment type="caution">
    <text evidence="10">The sequence shown here is derived from an EMBL/GenBank/DDBJ whole genome shotgun (WGS) entry which is preliminary data.</text>
</comment>
<evidence type="ECO:0008006" key="12">
    <source>
        <dbReference type="Google" id="ProtNLM"/>
    </source>
</evidence>
<dbReference type="InterPro" id="IPR036855">
    <property type="entry name" value="Znf_CCCH_sf"/>
</dbReference>
<gene>
    <name evidence="10" type="ORF">INT43_003485</name>
</gene>
<feature type="compositionally biased region" description="Basic and acidic residues" evidence="7">
    <location>
        <begin position="102"/>
        <end position="115"/>
    </location>
</feature>
<evidence type="ECO:0000259" key="9">
    <source>
        <dbReference type="PROSITE" id="PS50171"/>
    </source>
</evidence>
<evidence type="ECO:0000256" key="7">
    <source>
        <dbReference type="SAM" id="MobiDB-lite"/>
    </source>
</evidence>
<proteinExistence type="predicted"/>
<feature type="domain" description="C3H1-type" evidence="8">
    <location>
        <begin position="51"/>
        <end position="79"/>
    </location>
</feature>
<accession>A0A8H7PQ93</accession>
<evidence type="ECO:0000313" key="11">
    <source>
        <dbReference type="Proteomes" id="UP000654370"/>
    </source>
</evidence>
<evidence type="ECO:0000256" key="4">
    <source>
        <dbReference type="ARBA" id="ARBA00022833"/>
    </source>
</evidence>
<comment type="subcellular location">
    <subcellularLocation>
        <location evidence="1">Nucleus</location>
    </subcellularLocation>
</comment>
<dbReference type="Proteomes" id="UP000654370">
    <property type="component" value="Unassembled WGS sequence"/>
</dbReference>
<sequence>MRSRYYCDYCDCTFPDNATNRKNHIDGAVHQQNRQRYYAQHRSLEEVIEESRTKPPCRQFMRDQSCAYGANCKYSHIMFDRYTGNPIVPDEIQSRQKSSQRVRYELPKNWNKKDLSPSLLPPPRKGYDWSNVGQWS</sequence>
<dbReference type="GO" id="GO:0005689">
    <property type="term" value="C:U12-type spliceosomal complex"/>
    <property type="evidence" value="ECO:0007669"/>
    <property type="project" value="TreeGrafter"/>
</dbReference>
<evidence type="ECO:0000256" key="1">
    <source>
        <dbReference type="ARBA" id="ARBA00004123"/>
    </source>
</evidence>
<dbReference type="PANTHER" id="PTHR16465:SF0">
    <property type="entry name" value="ZINC FINGER MATRIN-TYPE PROTEIN 5"/>
    <property type="match status" value="1"/>
</dbReference>
<keyword evidence="4 6" id="KW-0862">Zinc</keyword>
<evidence type="ECO:0000256" key="3">
    <source>
        <dbReference type="ARBA" id="ARBA00022771"/>
    </source>
</evidence>
<keyword evidence="3 6" id="KW-0863">Zinc-finger</keyword>
<feature type="domain" description="Matrin-type" evidence="9">
    <location>
        <begin position="5"/>
        <end position="36"/>
    </location>
</feature>
<dbReference type="InterPro" id="IPR036236">
    <property type="entry name" value="Znf_C2H2_sf"/>
</dbReference>
<dbReference type="GO" id="GO:0003676">
    <property type="term" value="F:nucleic acid binding"/>
    <property type="evidence" value="ECO:0007669"/>
    <property type="project" value="InterPro"/>
</dbReference>
<keyword evidence="5" id="KW-0539">Nucleus</keyword>
<dbReference type="Pfam" id="PF06220">
    <property type="entry name" value="zf-U1"/>
    <property type="match status" value="1"/>
</dbReference>
<dbReference type="PANTHER" id="PTHR16465">
    <property type="entry name" value="NUCLEASE-RELATED"/>
    <property type="match status" value="1"/>
</dbReference>
<dbReference type="Pfam" id="PF18044">
    <property type="entry name" value="zf-CCCH_4"/>
    <property type="match status" value="1"/>
</dbReference>
<name>A0A8H7PQ93_MORIS</name>
<evidence type="ECO:0000256" key="6">
    <source>
        <dbReference type="PROSITE-ProRule" id="PRU00723"/>
    </source>
</evidence>
<evidence type="ECO:0000256" key="2">
    <source>
        <dbReference type="ARBA" id="ARBA00022723"/>
    </source>
</evidence>
<dbReference type="InterPro" id="IPR013085">
    <property type="entry name" value="U1-CZ_Znf_C2H2"/>
</dbReference>
<dbReference type="EMBL" id="JAEPQZ010000008">
    <property type="protein sequence ID" value="KAG2178232.1"/>
    <property type="molecule type" value="Genomic_DNA"/>
</dbReference>
<dbReference type="InterPro" id="IPR041367">
    <property type="entry name" value="Znf-CCCH_4"/>
</dbReference>
<dbReference type="Gene3D" id="3.30.160.60">
    <property type="entry name" value="Classic Zinc Finger"/>
    <property type="match status" value="1"/>
</dbReference>
<protein>
    <recommendedName>
        <fullName evidence="12">C3H1-type domain-containing protein</fullName>
    </recommendedName>
</protein>
<dbReference type="SUPFAM" id="SSF57667">
    <property type="entry name" value="beta-beta-alpha zinc fingers"/>
    <property type="match status" value="1"/>
</dbReference>
<evidence type="ECO:0000256" key="5">
    <source>
        <dbReference type="ARBA" id="ARBA00023242"/>
    </source>
</evidence>
<dbReference type="PROSITE" id="PS50103">
    <property type="entry name" value="ZF_C3H1"/>
    <property type="match status" value="1"/>
</dbReference>
<dbReference type="InterPro" id="IPR003604">
    <property type="entry name" value="Matrin/U1-like-C_Znf_C2H2"/>
</dbReference>
<keyword evidence="11" id="KW-1185">Reference proteome</keyword>
<dbReference type="SUPFAM" id="SSF90229">
    <property type="entry name" value="CCCH zinc finger"/>
    <property type="match status" value="1"/>
</dbReference>
<dbReference type="InterPro" id="IPR000571">
    <property type="entry name" value="Znf_CCCH"/>
</dbReference>
<dbReference type="AlphaFoldDB" id="A0A8H7PQ93"/>
<dbReference type="SMART" id="SM00451">
    <property type="entry name" value="ZnF_U1"/>
    <property type="match status" value="1"/>
</dbReference>
<organism evidence="10 11">
    <name type="scientific">Mortierella isabellina</name>
    <name type="common">Filamentous fungus</name>
    <name type="synonym">Umbelopsis isabellina</name>
    <dbReference type="NCBI Taxonomy" id="91625"/>
    <lineage>
        <taxon>Eukaryota</taxon>
        <taxon>Fungi</taxon>
        <taxon>Fungi incertae sedis</taxon>
        <taxon>Mucoromycota</taxon>
        <taxon>Mucoromycotina</taxon>
        <taxon>Umbelopsidomycetes</taxon>
        <taxon>Umbelopsidales</taxon>
        <taxon>Umbelopsidaceae</taxon>
        <taxon>Umbelopsis</taxon>
    </lineage>
</organism>
<dbReference type="OrthoDB" id="2417221at2759"/>
<dbReference type="SMART" id="SM00356">
    <property type="entry name" value="ZnF_C3H1"/>
    <property type="match status" value="1"/>
</dbReference>
<dbReference type="GO" id="GO:0008270">
    <property type="term" value="F:zinc ion binding"/>
    <property type="evidence" value="ECO:0007669"/>
    <property type="project" value="UniProtKB-KW"/>
</dbReference>
<evidence type="ECO:0000259" key="8">
    <source>
        <dbReference type="PROSITE" id="PS50103"/>
    </source>
</evidence>
<keyword evidence="2 6" id="KW-0479">Metal-binding</keyword>
<reference evidence="10" key="1">
    <citation type="submission" date="2020-12" db="EMBL/GenBank/DDBJ databases">
        <title>Metabolic potential, ecology and presence of endohyphal bacteria is reflected in genomic diversity of Mucoromycotina.</title>
        <authorList>
            <person name="Muszewska A."/>
            <person name="Okrasinska A."/>
            <person name="Steczkiewicz K."/>
            <person name="Drgas O."/>
            <person name="Orlowska M."/>
            <person name="Perlinska-Lenart U."/>
            <person name="Aleksandrzak-Piekarczyk T."/>
            <person name="Szatraj K."/>
            <person name="Zielenkiewicz U."/>
            <person name="Pilsyk S."/>
            <person name="Malc E."/>
            <person name="Mieczkowski P."/>
            <person name="Kruszewska J.S."/>
            <person name="Biernat P."/>
            <person name="Pawlowska J."/>
        </authorList>
    </citation>
    <scope>NUCLEOTIDE SEQUENCE</scope>
    <source>
        <strain evidence="10">WA0000067209</strain>
    </source>
</reference>
<feature type="region of interest" description="Disordered" evidence="7">
    <location>
        <begin position="92"/>
        <end position="136"/>
    </location>
</feature>